<dbReference type="EMBL" id="BAAALF010000100">
    <property type="protein sequence ID" value="GAA1252493.1"/>
    <property type="molecule type" value="Genomic_DNA"/>
</dbReference>
<dbReference type="RefSeq" id="WP_344444111.1">
    <property type="nucleotide sequence ID" value="NZ_BAAALF010000100.1"/>
</dbReference>
<reference evidence="3 4" key="1">
    <citation type="journal article" date="2019" name="Int. J. Syst. Evol. Microbiol.">
        <title>The Global Catalogue of Microorganisms (GCM) 10K type strain sequencing project: providing services to taxonomists for standard genome sequencing and annotation.</title>
        <authorList>
            <consortium name="The Broad Institute Genomics Platform"/>
            <consortium name="The Broad Institute Genome Sequencing Center for Infectious Disease"/>
            <person name="Wu L."/>
            <person name="Ma J."/>
        </authorList>
    </citation>
    <scope>NUCLEOTIDE SEQUENCE [LARGE SCALE GENOMIC DNA]</scope>
    <source>
        <strain evidence="3 4">JCM 13004</strain>
    </source>
</reference>
<organism evidence="3 4">
    <name type="scientific">Kitasatospora nipponensis</name>
    <dbReference type="NCBI Taxonomy" id="258049"/>
    <lineage>
        <taxon>Bacteria</taxon>
        <taxon>Bacillati</taxon>
        <taxon>Actinomycetota</taxon>
        <taxon>Actinomycetes</taxon>
        <taxon>Kitasatosporales</taxon>
        <taxon>Streptomycetaceae</taxon>
        <taxon>Kitasatospora</taxon>
    </lineage>
</organism>
<evidence type="ECO:0000313" key="3">
    <source>
        <dbReference type="EMBL" id="GAA1252493.1"/>
    </source>
</evidence>
<evidence type="ECO:0000259" key="2">
    <source>
        <dbReference type="PROSITE" id="PS51186"/>
    </source>
</evidence>
<proteinExistence type="predicted"/>
<dbReference type="PANTHER" id="PTHR43792">
    <property type="entry name" value="GNAT FAMILY, PUTATIVE (AFU_ORTHOLOGUE AFUA_3G00765)-RELATED-RELATED"/>
    <property type="match status" value="1"/>
</dbReference>
<dbReference type="InterPro" id="IPR000182">
    <property type="entry name" value="GNAT_dom"/>
</dbReference>
<dbReference type="InterPro" id="IPR016181">
    <property type="entry name" value="Acyl_CoA_acyltransferase"/>
</dbReference>
<feature type="compositionally biased region" description="Polar residues" evidence="1">
    <location>
        <begin position="206"/>
        <end position="221"/>
    </location>
</feature>
<feature type="region of interest" description="Disordered" evidence="1">
    <location>
        <begin position="195"/>
        <end position="221"/>
    </location>
</feature>
<accession>A0ABN1WJG0</accession>
<evidence type="ECO:0000256" key="1">
    <source>
        <dbReference type="SAM" id="MobiDB-lite"/>
    </source>
</evidence>
<dbReference type="Proteomes" id="UP001500037">
    <property type="component" value="Unassembled WGS sequence"/>
</dbReference>
<sequence>MSTEHGVIEEVPLKLSPPVELRTPRLLLRPWQPADREPFARLNADPEVMEYLPAPLDREASDALADRIRAEFEHQGWGWWAVEVTSTGTFVGFTGLSRTTFTAPFTPATEVGWRLARAAWGHGYATEAAAAAVRFGFDVLGLPEIVSFTTTANRRSRAVMERLGMTHAPDDDFDHPRLPPGHPLSRHALYRLAPAPRAVDHASRTPAATSPGPNSPTPQEG</sequence>
<feature type="domain" description="N-acetyltransferase" evidence="2">
    <location>
        <begin position="26"/>
        <end position="185"/>
    </location>
</feature>
<dbReference type="Pfam" id="PF13302">
    <property type="entry name" value="Acetyltransf_3"/>
    <property type="match status" value="1"/>
</dbReference>
<dbReference type="PANTHER" id="PTHR43792:SF1">
    <property type="entry name" value="N-ACETYLTRANSFERASE DOMAIN-CONTAINING PROTEIN"/>
    <property type="match status" value="1"/>
</dbReference>
<comment type="caution">
    <text evidence="3">The sequence shown here is derived from an EMBL/GenBank/DDBJ whole genome shotgun (WGS) entry which is preliminary data.</text>
</comment>
<dbReference type="Gene3D" id="3.40.630.30">
    <property type="match status" value="1"/>
</dbReference>
<dbReference type="InterPro" id="IPR051531">
    <property type="entry name" value="N-acetyltransferase"/>
</dbReference>
<evidence type="ECO:0000313" key="4">
    <source>
        <dbReference type="Proteomes" id="UP001500037"/>
    </source>
</evidence>
<name>A0ABN1WJG0_9ACTN</name>
<dbReference type="SUPFAM" id="SSF55729">
    <property type="entry name" value="Acyl-CoA N-acyltransferases (Nat)"/>
    <property type="match status" value="1"/>
</dbReference>
<gene>
    <name evidence="3" type="ORF">GCM10009665_49020</name>
</gene>
<keyword evidence="4" id="KW-1185">Reference proteome</keyword>
<dbReference type="PROSITE" id="PS51186">
    <property type="entry name" value="GNAT"/>
    <property type="match status" value="1"/>
</dbReference>
<protein>
    <submittedName>
        <fullName evidence="3">GNAT family N-acetyltransferase</fullName>
    </submittedName>
</protein>